<reference evidence="3 5" key="1">
    <citation type="submission" date="2019-07" db="EMBL/GenBank/DDBJ databases">
        <title>Whole genome shotgun sequence of Frigoribacterium faeni NBRC 103066.</title>
        <authorList>
            <person name="Hosoyama A."/>
            <person name="Uohara A."/>
            <person name="Ohji S."/>
            <person name="Ichikawa N."/>
        </authorList>
    </citation>
    <scope>NUCLEOTIDE SEQUENCE [LARGE SCALE GENOMIC DNA]</scope>
    <source>
        <strain evidence="3 5">NBRC 103066</strain>
    </source>
</reference>
<dbReference type="AlphaFoldDB" id="A0A7W3PID4"/>
<protein>
    <submittedName>
        <fullName evidence="4">Uncharacterized protein</fullName>
    </submittedName>
</protein>
<evidence type="ECO:0000313" key="3">
    <source>
        <dbReference type="EMBL" id="GEK84380.1"/>
    </source>
</evidence>
<accession>A0A7W3PID4</accession>
<comment type="caution">
    <text evidence="4">The sequence shown here is derived from an EMBL/GenBank/DDBJ whole genome shotgun (WGS) entry which is preliminary data.</text>
</comment>
<proteinExistence type="predicted"/>
<feature type="transmembrane region" description="Helical" evidence="2">
    <location>
        <begin position="31"/>
        <end position="58"/>
    </location>
</feature>
<evidence type="ECO:0000313" key="4">
    <source>
        <dbReference type="EMBL" id="MBA8813315.1"/>
    </source>
</evidence>
<feature type="transmembrane region" description="Helical" evidence="2">
    <location>
        <begin position="78"/>
        <end position="99"/>
    </location>
</feature>
<keyword evidence="2" id="KW-0472">Membrane</keyword>
<dbReference type="RefSeq" id="WP_146856704.1">
    <property type="nucleotide sequence ID" value="NZ_BJUV01000035.1"/>
</dbReference>
<dbReference type="EMBL" id="JACGWW010000002">
    <property type="protein sequence ID" value="MBA8813315.1"/>
    <property type="molecule type" value="Genomic_DNA"/>
</dbReference>
<evidence type="ECO:0000313" key="5">
    <source>
        <dbReference type="Proteomes" id="UP000321154"/>
    </source>
</evidence>
<name>A0A7W3PID4_9MICO</name>
<evidence type="ECO:0000256" key="2">
    <source>
        <dbReference type="SAM" id="Phobius"/>
    </source>
</evidence>
<feature type="region of interest" description="Disordered" evidence="1">
    <location>
        <begin position="189"/>
        <end position="258"/>
    </location>
</feature>
<evidence type="ECO:0000313" key="6">
    <source>
        <dbReference type="Proteomes" id="UP000522688"/>
    </source>
</evidence>
<dbReference type="Proteomes" id="UP000321154">
    <property type="component" value="Unassembled WGS sequence"/>
</dbReference>
<feature type="transmembrane region" description="Helical" evidence="2">
    <location>
        <begin position="156"/>
        <end position="177"/>
    </location>
</feature>
<organism evidence="4 6">
    <name type="scientific">Frigoribacterium faeni</name>
    <dbReference type="NCBI Taxonomy" id="145483"/>
    <lineage>
        <taxon>Bacteria</taxon>
        <taxon>Bacillati</taxon>
        <taxon>Actinomycetota</taxon>
        <taxon>Actinomycetes</taxon>
        <taxon>Micrococcales</taxon>
        <taxon>Microbacteriaceae</taxon>
        <taxon>Frigoribacterium</taxon>
    </lineage>
</organism>
<reference evidence="4 6" key="2">
    <citation type="submission" date="2020-07" db="EMBL/GenBank/DDBJ databases">
        <title>Sequencing the genomes of 1000 actinobacteria strains.</title>
        <authorList>
            <person name="Klenk H.-P."/>
        </authorList>
    </citation>
    <scope>NUCLEOTIDE SEQUENCE [LARGE SCALE GENOMIC DNA]</scope>
    <source>
        <strain evidence="4 6">DSM 10309</strain>
    </source>
</reference>
<evidence type="ECO:0000256" key="1">
    <source>
        <dbReference type="SAM" id="MobiDB-lite"/>
    </source>
</evidence>
<feature type="transmembrane region" description="Helical" evidence="2">
    <location>
        <begin position="111"/>
        <end position="136"/>
    </location>
</feature>
<keyword evidence="2" id="KW-0812">Transmembrane</keyword>
<keyword evidence="5" id="KW-1185">Reference proteome</keyword>
<dbReference type="EMBL" id="BJUV01000035">
    <property type="protein sequence ID" value="GEK84380.1"/>
    <property type="molecule type" value="Genomic_DNA"/>
</dbReference>
<dbReference type="OrthoDB" id="5125737at2"/>
<sequence>MTPTQPGDPTERSGLRAVVVSARGPKVRAAVFTAAAALGVVVAARFVLGLLALVGSAIGYSVTAFPSGFAATPVGQFLGGFAFYPFPFYLAAFIVLVLVRPIRAVDALPTVLRQAAVAGVVGTAALVIVGIVPGVMLSIDGGTWVNLALYLTTIPLSAGVVDTALLVVGAVLAWLWVRHDDGAEALAAESVLEPSGPGEPGRVGEPDPDESSVDEPVVSPARPDGAGSIEPEAPSPVSSAADDWSRFAPPAADRESDR</sequence>
<dbReference type="Proteomes" id="UP000522688">
    <property type="component" value="Unassembled WGS sequence"/>
</dbReference>
<gene>
    <name evidence="4" type="ORF">FB463_001564</name>
    <name evidence="3" type="ORF">FFA01_26890</name>
</gene>
<keyword evidence="2" id="KW-1133">Transmembrane helix</keyword>